<dbReference type="PANTHER" id="PTHR43210">
    <property type="entry name" value="DETHIOBIOTIN SYNTHETASE"/>
    <property type="match status" value="1"/>
</dbReference>
<dbReference type="Gene3D" id="3.40.50.300">
    <property type="entry name" value="P-loop containing nucleotide triphosphate hydrolases"/>
    <property type="match status" value="1"/>
</dbReference>
<dbReference type="PIRSF" id="PIRSF006755">
    <property type="entry name" value="DTB_synth"/>
    <property type="match status" value="1"/>
</dbReference>
<dbReference type="CDD" id="cd03109">
    <property type="entry name" value="DTBS"/>
    <property type="match status" value="1"/>
</dbReference>
<reference evidence="2" key="1">
    <citation type="submission" date="2016-10" db="EMBL/GenBank/DDBJ databases">
        <authorList>
            <person name="Varghese N."/>
            <person name="Submissions S."/>
        </authorList>
    </citation>
    <scope>NUCLEOTIDE SEQUENCE [LARGE SCALE GENOMIC DNA]</scope>
    <source>
        <strain evidence="2">DSM 22082</strain>
    </source>
</reference>
<evidence type="ECO:0000256" key="1">
    <source>
        <dbReference type="HAMAP-Rule" id="MF_00336"/>
    </source>
</evidence>
<dbReference type="GO" id="GO:0004141">
    <property type="term" value="F:dethiobiotin synthase activity"/>
    <property type="evidence" value="ECO:0007669"/>
    <property type="project" value="UniProtKB-UniRule"/>
</dbReference>
<keyword evidence="1" id="KW-0547">Nucleotide-binding</keyword>
<feature type="binding site" evidence="1">
    <location>
        <position position="139"/>
    </location>
    <ligand>
        <name>Mg(2+)</name>
        <dbReference type="ChEBI" id="CHEBI:18420"/>
    </ligand>
</feature>
<comment type="subunit">
    <text evidence="1">Homodimer.</text>
</comment>
<keyword evidence="1" id="KW-0963">Cytoplasm</keyword>
<evidence type="ECO:0000313" key="2">
    <source>
        <dbReference type="EMBL" id="SDS85816.1"/>
    </source>
</evidence>
<dbReference type="InterPro" id="IPR027417">
    <property type="entry name" value="P-loop_NTPase"/>
</dbReference>
<comment type="cofactor">
    <cofactor evidence="1">
        <name>Mg(2+)</name>
        <dbReference type="ChEBI" id="CHEBI:18420"/>
    </cofactor>
</comment>
<feature type="binding site" evidence="1">
    <location>
        <position position="43"/>
    </location>
    <ligand>
        <name>substrate</name>
    </ligand>
</feature>
<feature type="binding site" evidence="1">
    <location>
        <position position="68"/>
    </location>
    <ligand>
        <name>Mg(2+)</name>
        <dbReference type="ChEBI" id="CHEBI:18420"/>
    </ligand>
</feature>
<comment type="caution">
    <text evidence="1">Lacks conserved residue(s) required for the propagation of feature annotation.</text>
</comment>
<dbReference type="STRING" id="629680.SAMN04489751_3054"/>
<keyword evidence="1" id="KW-0067">ATP-binding</keyword>
<sequence>MIPRFLLVTGTDTGVGKTIATAALAVALTAAGRRVIMCKPVQTGHISPDDPQREQLEADYSDVVTESDAQIVARLTGIHTFTNITLRLPMAPLPAAREESTGSVSPTARAASTLPGATEHAELIHTAAERTGADHVLIEGAGGVLVDFGGHTAADIVACLSPNPDSVGAVIVSRSRLGTLNHTALTAEALGNRHISVTGIILGSWPEPAPPVDRDNRCALSAIAPILGAVPAGAGHRLGRGEFTAQAPGWLHLPC</sequence>
<dbReference type="RefSeq" id="WP_231938868.1">
    <property type="nucleotide sequence ID" value="NZ_LT629739.1"/>
</dbReference>
<dbReference type="GO" id="GO:0000287">
    <property type="term" value="F:magnesium ion binding"/>
    <property type="evidence" value="ECO:0007669"/>
    <property type="project" value="UniProtKB-UniRule"/>
</dbReference>
<dbReference type="Proteomes" id="UP000199700">
    <property type="component" value="Chromosome"/>
</dbReference>
<name>A0A1H1VNH5_BRESA</name>
<comment type="pathway">
    <text evidence="1">Cofactor biosynthesis; biotin biosynthesis; biotin from 7,8-diaminononanoate: step 1/2.</text>
</comment>
<feature type="binding site" evidence="1">
    <location>
        <position position="68"/>
    </location>
    <ligand>
        <name>ATP</name>
        <dbReference type="ChEBI" id="CHEBI:30616"/>
    </ligand>
</feature>
<evidence type="ECO:0000313" key="3">
    <source>
        <dbReference type="Proteomes" id="UP000199700"/>
    </source>
</evidence>
<dbReference type="GO" id="GO:0009102">
    <property type="term" value="P:biotin biosynthetic process"/>
    <property type="evidence" value="ECO:0007669"/>
    <property type="project" value="UniProtKB-UniRule"/>
</dbReference>
<dbReference type="PANTHER" id="PTHR43210:SF5">
    <property type="entry name" value="DETHIOBIOTIN SYNTHETASE"/>
    <property type="match status" value="1"/>
</dbReference>
<dbReference type="EC" id="6.3.3.3" evidence="1"/>
<keyword evidence="1" id="KW-0460">Magnesium</keyword>
<dbReference type="NCBIfam" id="TIGR00347">
    <property type="entry name" value="bioD"/>
    <property type="match status" value="1"/>
</dbReference>
<dbReference type="InterPro" id="IPR004472">
    <property type="entry name" value="DTB_synth_BioD"/>
</dbReference>
<organism evidence="2 3">
    <name type="scientific">Brevibacterium sandarakinum</name>
    <dbReference type="NCBI Taxonomy" id="629680"/>
    <lineage>
        <taxon>Bacteria</taxon>
        <taxon>Bacillati</taxon>
        <taxon>Actinomycetota</taxon>
        <taxon>Actinomycetes</taxon>
        <taxon>Micrococcales</taxon>
        <taxon>Brevibacteriaceae</taxon>
        <taxon>Brevibacterium</taxon>
    </lineage>
</organism>
<feature type="binding site" evidence="1">
    <location>
        <position position="18"/>
    </location>
    <ligand>
        <name>Mg(2+)</name>
        <dbReference type="ChEBI" id="CHEBI:18420"/>
    </ligand>
</feature>
<comment type="catalytic activity">
    <reaction evidence="1">
        <text>(7R,8S)-7,8-diammoniononanoate + CO2 + ATP = (4R,5S)-dethiobiotin + ADP + phosphate + 3 H(+)</text>
        <dbReference type="Rhea" id="RHEA:15805"/>
        <dbReference type="ChEBI" id="CHEBI:15378"/>
        <dbReference type="ChEBI" id="CHEBI:16526"/>
        <dbReference type="ChEBI" id="CHEBI:30616"/>
        <dbReference type="ChEBI" id="CHEBI:43474"/>
        <dbReference type="ChEBI" id="CHEBI:149469"/>
        <dbReference type="ChEBI" id="CHEBI:149473"/>
        <dbReference type="ChEBI" id="CHEBI:456216"/>
        <dbReference type="EC" id="6.3.3.3"/>
    </reaction>
</comment>
<dbReference type="SUPFAM" id="SSF52540">
    <property type="entry name" value="P-loop containing nucleoside triphosphate hydrolases"/>
    <property type="match status" value="1"/>
</dbReference>
<comment type="similarity">
    <text evidence="1">Belongs to the dethiobiotin synthetase family.</text>
</comment>
<keyword evidence="3" id="KW-1185">Reference proteome</keyword>
<dbReference type="Pfam" id="PF13500">
    <property type="entry name" value="AAA_26"/>
    <property type="match status" value="1"/>
</dbReference>
<dbReference type="EMBL" id="LT629739">
    <property type="protein sequence ID" value="SDS85816.1"/>
    <property type="molecule type" value="Genomic_DNA"/>
</dbReference>
<feature type="binding site" evidence="1">
    <location>
        <begin position="139"/>
        <end position="142"/>
    </location>
    <ligand>
        <name>ATP</name>
        <dbReference type="ChEBI" id="CHEBI:30616"/>
    </ligand>
</feature>
<protein>
    <recommendedName>
        <fullName evidence="1">ATP-dependent dethiobiotin synthetase BioD</fullName>
        <ecNumber evidence="1">6.3.3.3</ecNumber>
    </recommendedName>
    <alternativeName>
        <fullName evidence="1">DTB synthetase</fullName>
        <shortName evidence="1">DTBS</shortName>
    </alternativeName>
    <alternativeName>
        <fullName evidence="1">Dethiobiotin synthase</fullName>
    </alternativeName>
</protein>
<feature type="binding site" evidence="1">
    <location>
        <begin position="14"/>
        <end position="19"/>
    </location>
    <ligand>
        <name>ATP</name>
        <dbReference type="ChEBI" id="CHEBI:30616"/>
    </ligand>
</feature>
<dbReference type="HAMAP" id="MF_00336">
    <property type="entry name" value="BioD"/>
    <property type="match status" value="1"/>
</dbReference>
<feature type="binding site" evidence="1">
    <location>
        <begin position="203"/>
        <end position="204"/>
    </location>
    <ligand>
        <name>ATP</name>
        <dbReference type="ChEBI" id="CHEBI:30616"/>
    </ligand>
</feature>
<keyword evidence="1" id="KW-0479">Metal-binding</keyword>
<dbReference type="GO" id="GO:0005524">
    <property type="term" value="F:ATP binding"/>
    <property type="evidence" value="ECO:0007669"/>
    <property type="project" value="UniProtKB-UniRule"/>
</dbReference>
<keyword evidence="1" id="KW-0436">Ligase</keyword>
<accession>A0A1H1VNH5</accession>
<keyword evidence="1" id="KW-0093">Biotin biosynthesis</keyword>
<gene>
    <name evidence="1" type="primary">bioD</name>
    <name evidence="2" type="ORF">SAMN04489751_3054</name>
</gene>
<comment type="function">
    <text evidence="1">Catalyzes a mechanistically unusual reaction, the ATP-dependent insertion of CO2 between the N7 and N8 nitrogen atoms of 7,8-diaminopelargonic acid (DAPA, also called 7,8-diammoniononanoate) to form a ureido ring.</text>
</comment>
<comment type="subcellular location">
    <subcellularLocation>
        <location evidence="1">Cytoplasm</location>
    </subcellularLocation>
</comment>
<feature type="active site" evidence="1">
    <location>
        <position position="39"/>
    </location>
</feature>
<dbReference type="GO" id="GO:0005829">
    <property type="term" value="C:cytosol"/>
    <property type="evidence" value="ECO:0007669"/>
    <property type="project" value="TreeGrafter"/>
</dbReference>
<proteinExistence type="inferred from homology"/>
<dbReference type="UniPathway" id="UPA00078">
    <property type="reaction ID" value="UER00161"/>
</dbReference>
<dbReference type="AlphaFoldDB" id="A0A1H1VNH5"/>